<dbReference type="InterPro" id="IPR051309">
    <property type="entry name" value="ABCF_ATPase"/>
</dbReference>
<dbReference type="InterPro" id="IPR032781">
    <property type="entry name" value="ABC_tran_Xtn"/>
</dbReference>
<comment type="function">
    <text evidence="11">Probably plays a role in ribosome assembly or function. May be involved in resolution of branched DNA intermediates that result from template switching in postreplication gaps. Binds DNA and has ATPase activity.</text>
</comment>
<evidence type="ECO:0000256" key="10">
    <source>
        <dbReference type="ARBA" id="ARBA00061478"/>
    </source>
</evidence>
<keyword evidence="3 11" id="KW-0547">Nucleotide-binding</keyword>
<comment type="catalytic activity">
    <reaction evidence="9 11">
        <text>ATP + H2O = ADP + phosphate + H(+)</text>
        <dbReference type="Rhea" id="RHEA:13065"/>
        <dbReference type="ChEBI" id="CHEBI:15377"/>
        <dbReference type="ChEBI" id="CHEBI:15378"/>
        <dbReference type="ChEBI" id="CHEBI:30616"/>
        <dbReference type="ChEBI" id="CHEBI:43474"/>
        <dbReference type="ChEBI" id="CHEBI:456216"/>
    </reaction>
</comment>
<evidence type="ECO:0000256" key="11">
    <source>
        <dbReference type="HAMAP-Rule" id="MF_00848"/>
    </source>
</evidence>
<dbReference type="InterPro" id="IPR003593">
    <property type="entry name" value="AAA+_ATPase"/>
</dbReference>
<feature type="domain" description="ABC transporter" evidence="13">
    <location>
        <begin position="321"/>
        <end position="539"/>
    </location>
</feature>
<protein>
    <recommendedName>
        <fullName evidence="11">ATP-binding protein Uup</fullName>
        <ecNumber evidence="11">3.6.1.-</ecNumber>
    </recommendedName>
</protein>
<keyword evidence="7 11" id="KW-0238">DNA-binding</keyword>
<dbReference type="Proteomes" id="UP000194798">
    <property type="component" value="Unassembled WGS sequence"/>
</dbReference>
<keyword evidence="5 11" id="KW-0378">Hydrolase</keyword>
<keyword evidence="6 11" id="KW-0067">ATP-binding</keyword>
<dbReference type="CDD" id="cd03221">
    <property type="entry name" value="ABCF_EF-3"/>
    <property type="match status" value="1"/>
</dbReference>
<feature type="domain" description="ABC transporter" evidence="13">
    <location>
        <begin position="4"/>
        <end position="254"/>
    </location>
</feature>
<name>A0A251XAJ7_9GAMM</name>
<evidence type="ECO:0000256" key="3">
    <source>
        <dbReference type="ARBA" id="ARBA00022741"/>
    </source>
</evidence>
<evidence type="ECO:0000313" key="15">
    <source>
        <dbReference type="Proteomes" id="UP000194798"/>
    </source>
</evidence>
<dbReference type="RefSeq" id="WP_086487049.1">
    <property type="nucleotide sequence ID" value="NZ_MSLT01000006.1"/>
</dbReference>
<gene>
    <name evidence="11" type="primary">uup</name>
    <name evidence="14" type="ORF">TPSD3_02695</name>
</gene>
<dbReference type="InterPro" id="IPR043686">
    <property type="entry name" value="Uup"/>
</dbReference>
<evidence type="ECO:0000256" key="6">
    <source>
        <dbReference type="ARBA" id="ARBA00022840"/>
    </source>
</evidence>
<keyword evidence="1 11" id="KW-0963">Cytoplasm</keyword>
<proteinExistence type="inferred from homology"/>
<feature type="binding site" evidence="11">
    <location>
        <begin position="353"/>
        <end position="360"/>
    </location>
    <ligand>
        <name>ATP</name>
        <dbReference type="ChEBI" id="CHEBI:30616"/>
        <label>2</label>
    </ligand>
</feature>
<feature type="region of interest" description="Disordered" evidence="12">
    <location>
        <begin position="531"/>
        <end position="564"/>
    </location>
</feature>
<dbReference type="SUPFAM" id="SSF52540">
    <property type="entry name" value="P-loop containing nucleoside triphosphate hydrolases"/>
    <property type="match status" value="2"/>
</dbReference>
<dbReference type="FunFam" id="3.40.50.300:FF:000011">
    <property type="entry name" value="Putative ABC transporter ATP-binding component"/>
    <property type="match status" value="1"/>
</dbReference>
<evidence type="ECO:0000256" key="9">
    <source>
        <dbReference type="ARBA" id="ARBA00049360"/>
    </source>
</evidence>
<dbReference type="GO" id="GO:0003677">
    <property type="term" value="F:DNA binding"/>
    <property type="evidence" value="ECO:0007669"/>
    <property type="project" value="UniProtKB-UniRule"/>
</dbReference>
<dbReference type="PANTHER" id="PTHR42855">
    <property type="entry name" value="ABC TRANSPORTER ATP-BINDING SUBUNIT"/>
    <property type="match status" value="1"/>
</dbReference>
<evidence type="ECO:0000313" key="14">
    <source>
        <dbReference type="EMBL" id="OUD15452.1"/>
    </source>
</evidence>
<dbReference type="PANTHER" id="PTHR42855:SF1">
    <property type="entry name" value="ABC TRANSPORTER DOMAIN-CONTAINING PROTEIN"/>
    <property type="match status" value="1"/>
</dbReference>
<evidence type="ECO:0000256" key="8">
    <source>
        <dbReference type="ARBA" id="ARBA00023204"/>
    </source>
</evidence>
<comment type="caution">
    <text evidence="14">The sequence shown here is derived from an EMBL/GenBank/DDBJ whole genome shotgun (WGS) entry which is preliminary data.</text>
</comment>
<dbReference type="GO" id="GO:0005524">
    <property type="term" value="F:ATP binding"/>
    <property type="evidence" value="ECO:0007669"/>
    <property type="project" value="UniProtKB-UniRule"/>
</dbReference>
<dbReference type="GO" id="GO:0043022">
    <property type="term" value="F:ribosome binding"/>
    <property type="evidence" value="ECO:0007669"/>
    <property type="project" value="UniProtKB-UniRule"/>
</dbReference>
<dbReference type="InterPro" id="IPR037118">
    <property type="entry name" value="Val-tRNA_synth_C_sf"/>
</dbReference>
<dbReference type="HAMAP" id="MF_00848">
    <property type="entry name" value="Uup"/>
    <property type="match status" value="1"/>
</dbReference>
<dbReference type="InterPro" id="IPR027417">
    <property type="entry name" value="P-loop_NTPase"/>
</dbReference>
<comment type="similarity">
    <text evidence="10 11">Belongs to the ABC transporter superfamily. ABCF family. Uup subfamily.</text>
</comment>
<comment type="subcellular location">
    <subcellularLocation>
        <location evidence="11">Cytoplasm</location>
    </subcellularLocation>
    <text evidence="11">Associates with ribosomes.</text>
</comment>
<keyword evidence="4 11" id="KW-0227">DNA damage</keyword>
<evidence type="ECO:0000256" key="12">
    <source>
        <dbReference type="SAM" id="MobiDB-lite"/>
    </source>
</evidence>
<dbReference type="Gene3D" id="3.40.50.300">
    <property type="entry name" value="P-loop containing nucleotide triphosphate hydrolases"/>
    <property type="match status" value="2"/>
</dbReference>
<dbReference type="PROSITE" id="PS50893">
    <property type="entry name" value="ABC_TRANSPORTER_2"/>
    <property type="match status" value="2"/>
</dbReference>
<evidence type="ECO:0000256" key="1">
    <source>
        <dbReference type="ARBA" id="ARBA00022490"/>
    </source>
</evidence>
<organism evidence="14 15">
    <name type="scientific">Thioflexithrix psekupsensis</name>
    <dbReference type="NCBI Taxonomy" id="1570016"/>
    <lineage>
        <taxon>Bacteria</taxon>
        <taxon>Pseudomonadati</taxon>
        <taxon>Pseudomonadota</taxon>
        <taxon>Gammaproteobacteria</taxon>
        <taxon>Thiotrichales</taxon>
        <taxon>Thioflexithrix</taxon>
    </lineage>
</organism>
<accession>A0A251XAJ7</accession>
<dbReference type="PROSITE" id="PS00211">
    <property type="entry name" value="ABC_TRANSPORTER_1"/>
    <property type="match status" value="2"/>
</dbReference>
<dbReference type="Gene3D" id="1.10.287.380">
    <property type="entry name" value="Valyl-tRNA synthetase, C-terminal domain"/>
    <property type="match status" value="1"/>
</dbReference>
<feature type="binding site" evidence="11">
    <location>
        <begin position="36"/>
        <end position="43"/>
    </location>
    <ligand>
        <name>ATP</name>
        <dbReference type="ChEBI" id="CHEBI:30616"/>
        <label>1</label>
    </ligand>
</feature>
<dbReference type="GO" id="GO:0006281">
    <property type="term" value="P:DNA repair"/>
    <property type="evidence" value="ECO:0007669"/>
    <property type="project" value="UniProtKB-KW"/>
</dbReference>
<reference evidence="14 15" key="1">
    <citation type="submission" date="2016-12" db="EMBL/GenBank/DDBJ databases">
        <title>Thioflexothrix psekupsii D3 genome sequencing and assembly.</title>
        <authorList>
            <person name="Fomenkov A."/>
            <person name="Vincze T."/>
            <person name="Grabovich M."/>
            <person name="Anton B.P."/>
            <person name="Dubinina G."/>
            <person name="Orlova M."/>
            <person name="Belousova E."/>
            <person name="Roberts R.J."/>
        </authorList>
    </citation>
    <scope>NUCLEOTIDE SEQUENCE [LARGE SCALE GENOMIC DNA]</scope>
    <source>
        <strain evidence="14">D3</strain>
    </source>
</reference>
<keyword evidence="11" id="KW-0175">Coiled coil</keyword>
<feature type="coiled-coil region" evidence="11">
    <location>
        <begin position="598"/>
        <end position="629"/>
    </location>
</feature>
<evidence type="ECO:0000259" key="13">
    <source>
        <dbReference type="PROSITE" id="PS50893"/>
    </source>
</evidence>
<evidence type="ECO:0000256" key="4">
    <source>
        <dbReference type="ARBA" id="ARBA00022763"/>
    </source>
</evidence>
<dbReference type="AlphaFoldDB" id="A0A251XAJ7"/>
<evidence type="ECO:0000256" key="5">
    <source>
        <dbReference type="ARBA" id="ARBA00022801"/>
    </source>
</evidence>
<sequence length="631" mass="71882">MALINLENISIAFGHVNLLDAANFRLDKGERVALIGRNGEGKSTLLKIINREIHADKGRIEYQQGCRVARLAQEPEWRADQTVFQAVAAGLGQLGELIEQYYLLTHHFNEQENETQALKKLADIQHQLEANNGWLLEQKVEAMLSRLQLPAEQKMEALSGGWKRRVALAQVLITEPDVLLLDEPTNHLDLEAIEWLEELLLDFTGALLFVSHDRRFMQRIATRIIELDRGQLSSYPGNYDTYLQRKADQLAAEATQATKFDKFLAQEEVWIRQGIKARRTRNEGRVRRLKQLRQERQQRREQIGKMRLSLDSGESSGKIVIEAEKISKSWQDKVVFNPFSTVIMRGDRIGFIGANGAGKTTLLKILLKTLEPDSGTVKHGTQLNIAYFDQLREELDPEQSVFDAVGQGQDFIDINGQRKHVMSYLNDFLFAPARVRSPVKTLSGGERNRLLLARLLTKPANVIVMDEPTNDLDIESLELLEEMLSEFPGTLLLVSHDRYFLNNVVTSCFAFEENGKIAEYVGGYDDWLRQRPSPSVSTQTNPPQTKTETVKKPQNNDSTKSKLSYKEQRELLNLPSVIETLEKQIAALQLEMGDPNFYKGENAAMNRTINQLRDLEKKLETAYARWQELEG</sequence>
<dbReference type="Pfam" id="PF16326">
    <property type="entry name" value="ABC_tran_CTD"/>
    <property type="match status" value="1"/>
</dbReference>
<dbReference type="InterPro" id="IPR032524">
    <property type="entry name" value="ABC_tran_C"/>
</dbReference>
<dbReference type="InterPro" id="IPR017871">
    <property type="entry name" value="ABC_transporter-like_CS"/>
</dbReference>
<dbReference type="InterPro" id="IPR003439">
    <property type="entry name" value="ABC_transporter-like_ATP-bd"/>
</dbReference>
<keyword evidence="8 11" id="KW-0234">DNA repair</keyword>
<dbReference type="GO" id="GO:0005737">
    <property type="term" value="C:cytoplasm"/>
    <property type="evidence" value="ECO:0007669"/>
    <property type="project" value="UniProtKB-SubCell"/>
</dbReference>
<dbReference type="OrthoDB" id="9762051at2"/>
<dbReference type="Pfam" id="PF12848">
    <property type="entry name" value="ABC_tran_Xtn"/>
    <property type="match status" value="1"/>
</dbReference>
<dbReference type="GO" id="GO:0016887">
    <property type="term" value="F:ATP hydrolysis activity"/>
    <property type="evidence" value="ECO:0007669"/>
    <property type="project" value="UniProtKB-UniRule"/>
</dbReference>
<dbReference type="SMART" id="SM00382">
    <property type="entry name" value="AAA"/>
    <property type="match status" value="2"/>
</dbReference>
<feature type="compositionally biased region" description="Polar residues" evidence="12">
    <location>
        <begin position="532"/>
        <end position="562"/>
    </location>
</feature>
<dbReference type="EC" id="3.6.1.-" evidence="11"/>
<keyword evidence="15" id="KW-1185">Reference proteome</keyword>
<dbReference type="Pfam" id="PF00005">
    <property type="entry name" value="ABC_tran"/>
    <property type="match status" value="2"/>
</dbReference>
<evidence type="ECO:0000256" key="7">
    <source>
        <dbReference type="ARBA" id="ARBA00023125"/>
    </source>
</evidence>
<dbReference type="FunFam" id="3.40.50.300:FF:000309">
    <property type="entry name" value="ABC transporter ATP-binding protein"/>
    <property type="match status" value="1"/>
</dbReference>
<keyword evidence="2 11" id="KW-0677">Repeat</keyword>
<evidence type="ECO:0000256" key="2">
    <source>
        <dbReference type="ARBA" id="ARBA00022737"/>
    </source>
</evidence>
<dbReference type="EMBL" id="MSLT01000006">
    <property type="protein sequence ID" value="OUD15452.1"/>
    <property type="molecule type" value="Genomic_DNA"/>
</dbReference>